<reference evidence="3 4" key="1">
    <citation type="journal article" date="2014" name="PLoS Genet.">
        <title>Phylogenetically driven sequencing of extremely halophilic archaea reveals strategies for static and dynamic osmo-response.</title>
        <authorList>
            <person name="Becker E.A."/>
            <person name="Seitzer P.M."/>
            <person name="Tritt A."/>
            <person name="Larsen D."/>
            <person name="Krusor M."/>
            <person name="Yao A.I."/>
            <person name="Wu D."/>
            <person name="Madern D."/>
            <person name="Eisen J.A."/>
            <person name="Darling A.E."/>
            <person name="Facciotti M.T."/>
        </authorList>
    </citation>
    <scope>NUCLEOTIDE SEQUENCE [LARGE SCALE GENOMIC DNA]</scope>
    <source>
        <strain evidence="3 4">ATCC 700873</strain>
    </source>
</reference>
<dbReference type="RefSeq" id="WP_008580602.1">
    <property type="nucleotide sequence ID" value="NZ_AOJO01000003.1"/>
</dbReference>
<dbReference type="EMBL" id="AOJO01000003">
    <property type="protein sequence ID" value="ELZ62250.1"/>
    <property type="molecule type" value="Genomic_DNA"/>
</dbReference>
<dbReference type="SUPFAM" id="SSF46785">
    <property type="entry name" value="Winged helix' DNA-binding domain"/>
    <property type="match status" value="1"/>
</dbReference>
<keyword evidence="4" id="KW-1185">Reference proteome</keyword>
<dbReference type="AlphaFoldDB" id="M0FQJ7"/>
<evidence type="ECO:0000259" key="1">
    <source>
        <dbReference type="Pfam" id="PF08350"/>
    </source>
</evidence>
<dbReference type="GeneID" id="72715085"/>
<dbReference type="Pfam" id="PF25213">
    <property type="entry name" value="HVO_A0261_N"/>
    <property type="match status" value="1"/>
</dbReference>
<accession>M0FQJ7</accession>
<dbReference type="InterPro" id="IPR036390">
    <property type="entry name" value="WH_DNA-bd_sf"/>
</dbReference>
<proteinExistence type="predicted"/>
<dbReference type="Proteomes" id="UP000011689">
    <property type="component" value="Unassembled WGS sequence"/>
</dbReference>
<feature type="domain" description="Methanogenesis regulatory protein FilR1 middle" evidence="1">
    <location>
        <begin position="121"/>
        <end position="249"/>
    </location>
</feature>
<name>M0FQJ7_9EURY</name>
<evidence type="ECO:0000313" key="4">
    <source>
        <dbReference type="Proteomes" id="UP000011689"/>
    </source>
</evidence>
<dbReference type="CDD" id="cd00090">
    <property type="entry name" value="HTH_ARSR"/>
    <property type="match status" value="1"/>
</dbReference>
<evidence type="ECO:0000313" key="3">
    <source>
        <dbReference type="EMBL" id="ELZ62250.1"/>
    </source>
</evidence>
<dbReference type="Pfam" id="PF08350">
    <property type="entry name" value="FilR1_middle"/>
    <property type="match status" value="1"/>
</dbReference>
<organism evidence="3 4">
    <name type="scientific">Halorubrum hochstenium ATCC 700873</name>
    <dbReference type="NCBI Taxonomy" id="1227481"/>
    <lineage>
        <taxon>Archaea</taxon>
        <taxon>Methanobacteriati</taxon>
        <taxon>Methanobacteriota</taxon>
        <taxon>Stenosarchaea group</taxon>
        <taxon>Halobacteria</taxon>
        <taxon>Halobacteriales</taxon>
        <taxon>Haloferacaceae</taxon>
        <taxon>Halorubrum</taxon>
    </lineage>
</organism>
<sequence length="269" mass="30174">MGYSSSDDPDSVLSERYSFLHILMDQPRSKSELEEVVDVSRSTLDRALRDLADSEFVVYKDGVWKPTPLGRCSYRAREAYLGRLESLVEAGPLINELSTTDMIDYPFLEGASVNRADPSMPDAIIQLLLDSVETGKYITIITPVVITGFAEELYERVRSTEDYSLDLIIPPDVFERMRAVFSSLTNKLQDDSNVSLHTATMPFSFGLWIVDSSEAGVIIFTEQGVRGILMNDTPDALDWAEDQYNRVKQEANSDFLALLKSSGSYMFAM</sequence>
<feature type="domain" description="HVO-A0261-like N-terminal" evidence="2">
    <location>
        <begin position="15"/>
        <end position="85"/>
    </location>
</feature>
<protein>
    <submittedName>
        <fullName evidence="3">Uncharacterized protein</fullName>
    </submittedName>
</protein>
<dbReference type="InterPro" id="IPR057527">
    <property type="entry name" value="HVO_A0261-like_N"/>
</dbReference>
<gene>
    <name evidence="3" type="ORF">C467_00257</name>
</gene>
<comment type="caution">
    <text evidence="3">The sequence shown here is derived from an EMBL/GenBank/DDBJ whole genome shotgun (WGS) entry which is preliminary data.</text>
</comment>
<dbReference type="InterPro" id="IPR011991">
    <property type="entry name" value="ArsR-like_HTH"/>
</dbReference>
<evidence type="ECO:0000259" key="2">
    <source>
        <dbReference type="Pfam" id="PF25213"/>
    </source>
</evidence>
<dbReference type="OrthoDB" id="11410at2157"/>
<dbReference type="InterPro" id="IPR013561">
    <property type="entry name" value="FilR1_middle_dom"/>
</dbReference>